<comment type="caution">
    <text evidence="3">The sequence shown here is derived from an EMBL/GenBank/DDBJ whole genome shotgun (WGS) entry which is preliminary data.</text>
</comment>
<dbReference type="RefSeq" id="WP_010619127.1">
    <property type="nucleotide sequence ID" value="NZ_PUFO01000080.1"/>
</dbReference>
<accession>A0A4R5NHP6</accession>
<evidence type="ECO:0000313" key="4">
    <source>
        <dbReference type="Proteomes" id="UP000294854"/>
    </source>
</evidence>
<reference evidence="3 4" key="1">
    <citation type="journal article" date="2019" name="Appl. Microbiol. Biotechnol.">
        <title>Uncovering carbohydrate metabolism through a genotype-phenotype association study of 56 lactic acid bacteria genomes.</title>
        <authorList>
            <person name="Buron-Moles G."/>
            <person name="Chailyan A."/>
            <person name="Dolejs I."/>
            <person name="Forster J."/>
            <person name="Miks M.H."/>
        </authorList>
    </citation>
    <scope>NUCLEOTIDE SEQUENCE [LARGE SCALE GENOMIC DNA]</scope>
    <source>
        <strain evidence="3 4">ATCC 49373</strain>
    </source>
</reference>
<feature type="domain" description="Type VII secretion system protein EssD-like" evidence="2">
    <location>
        <begin position="136"/>
        <end position="267"/>
    </location>
</feature>
<keyword evidence="1" id="KW-0732">Signal</keyword>
<gene>
    <name evidence="3" type="ORF">C5L31_002082</name>
</gene>
<dbReference type="Gene3D" id="3.40.570.10">
    <property type="entry name" value="Extracellular Endonuclease, subunit A"/>
    <property type="match status" value="1"/>
</dbReference>
<evidence type="ECO:0000256" key="1">
    <source>
        <dbReference type="SAM" id="SignalP"/>
    </source>
</evidence>
<dbReference type="InterPro" id="IPR044927">
    <property type="entry name" value="Endonuclea_NS_2"/>
</dbReference>
<sequence>MKQHRKFLTIIVVFFALFSVGATTAIVNPETAQAATHVYVTETGKHYFYHKGNKGLNRAKKIYKVTLSAAKKHGLTLAKTDYKPGKRKVVKKTTVKKAKAATKKAKKSAGKYVTSGKYKVKVLNSNKPGFSKATLSLKKGAWQKFGNLDRLNRATTANAMLNKKLMPKGEREALYVNPTAWHNKKIKTGWLYNRSHLIGYQLTGQNNNLKNLITGTRELNDPGMVKYENKVASYLKSSKKHYIRYQVKPVFKGNNLLASGVQMKAQSIHSNAVRFSVYLPNTQPGMKLNYATGYSKVS</sequence>
<name>A0A4R5NHP6_9LACO</name>
<dbReference type="Pfam" id="PF13930">
    <property type="entry name" value="Endonuclea_NS_2"/>
    <property type="match status" value="1"/>
</dbReference>
<evidence type="ECO:0000313" key="3">
    <source>
        <dbReference type="EMBL" id="TDG73931.1"/>
    </source>
</evidence>
<proteinExistence type="predicted"/>
<dbReference type="AlphaFoldDB" id="A0A4R5NHP6"/>
<protein>
    <recommendedName>
        <fullName evidence="2">Type VII secretion system protein EssD-like domain-containing protein</fullName>
    </recommendedName>
</protein>
<dbReference type="STRING" id="1122149.FD44_GL000128"/>
<feature type="signal peptide" evidence="1">
    <location>
        <begin position="1"/>
        <end position="24"/>
    </location>
</feature>
<feature type="chain" id="PRO_5039257579" description="Type VII secretion system protein EssD-like domain-containing protein" evidence="1">
    <location>
        <begin position="25"/>
        <end position="298"/>
    </location>
</feature>
<dbReference type="Proteomes" id="UP000294854">
    <property type="component" value="Unassembled WGS sequence"/>
</dbReference>
<evidence type="ECO:0000259" key="2">
    <source>
        <dbReference type="Pfam" id="PF13930"/>
    </source>
</evidence>
<dbReference type="InterPro" id="IPR044929">
    <property type="entry name" value="DNA/RNA_non-sp_Endonuclease_sf"/>
</dbReference>
<dbReference type="EMBL" id="PUFO01000080">
    <property type="protein sequence ID" value="TDG73931.1"/>
    <property type="molecule type" value="Genomic_DNA"/>
</dbReference>
<organism evidence="3 4">
    <name type="scientific">Secundilactobacillus malefermentans</name>
    <dbReference type="NCBI Taxonomy" id="176292"/>
    <lineage>
        <taxon>Bacteria</taxon>
        <taxon>Bacillati</taxon>
        <taxon>Bacillota</taxon>
        <taxon>Bacilli</taxon>
        <taxon>Lactobacillales</taxon>
        <taxon>Lactobacillaceae</taxon>
        <taxon>Secundilactobacillus</taxon>
    </lineage>
</organism>
<keyword evidence="4" id="KW-1185">Reference proteome</keyword>